<name>A0A0L0SN11_ALLM3</name>
<proteinExistence type="predicted"/>
<dbReference type="EMBL" id="GG745343">
    <property type="protein sequence ID" value="KNE63877.1"/>
    <property type="molecule type" value="Genomic_DNA"/>
</dbReference>
<dbReference type="VEuPathDB" id="FungiDB:AMAG_08940"/>
<organism evidence="1 2">
    <name type="scientific">Allomyces macrogynus (strain ATCC 38327)</name>
    <name type="common">Allomyces javanicus var. macrogynus</name>
    <dbReference type="NCBI Taxonomy" id="578462"/>
    <lineage>
        <taxon>Eukaryota</taxon>
        <taxon>Fungi</taxon>
        <taxon>Fungi incertae sedis</taxon>
        <taxon>Blastocladiomycota</taxon>
        <taxon>Blastocladiomycetes</taxon>
        <taxon>Blastocladiales</taxon>
        <taxon>Blastocladiaceae</taxon>
        <taxon>Allomyces</taxon>
    </lineage>
</organism>
<accession>A0A0L0SN11</accession>
<keyword evidence="2" id="KW-1185">Reference proteome</keyword>
<evidence type="ECO:0000313" key="2">
    <source>
        <dbReference type="Proteomes" id="UP000054350"/>
    </source>
</evidence>
<sequence>MFDTGICILNGVDKARFAALHTANASLPFVSKIKWHRDKFPLDDMATIVNPGNLSFINQWVRGPPSSETHMRDDGAYITEIVWAPHVLVAMPIVNNLKFVCKSFGPDAAMDTFHAMLDQPGFTYNPDWIMIMLRALGACKKRDVGWERTLLAVVKSGTLPDARRADLIGGLVAAYHAEEEYSRTCSRAQDPDDAEIDIFLRESDASTSITGRFKGIKGAGAFAAQHSGSPPFLAEACAHIRAIQQRRDAEELMRNYVEFCGEEVTSGVGEGDVQMDVDEVEAHEYVEIARLK</sequence>
<evidence type="ECO:0000313" key="1">
    <source>
        <dbReference type="EMBL" id="KNE63877.1"/>
    </source>
</evidence>
<reference evidence="2" key="2">
    <citation type="submission" date="2009-11" db="EMBL/GenBank/DDBJ databases">
        <title>The Genome Sequence of Allomyces macrogynus strain ATCC 38327.</title>
        <authorList>
            <consortium name="The Broad Institute Genome Sequencing Platform"/>
            <person name="Russ C."/>
            <person name="Cuomo C."/>
            <person name="Shea T."/>
            <person name="Young S.K."/>
            <person name="Zeng Q."/>
            <person name="Koehrsen M."/>
            <person name="Haas B."/>
            <person name="Borodovsky M."/>
            <person name="Guigo R."/>
            <person name="Alvarado L."/>
            <person name="Berlin A."/>
            <person name="Borenstein D."/>
            <person name="Chen Z."/>
            <person name="Engels R."/>
            <person name="Freedman E."/>
            <person name="Gellesch M."/>
            <person name="Goldberg J."/>
            <person name="Griggs A."/>
            <person name="Gujja S."/>
            <person name="Heiman D."/>
            <person name="Hepburn T."/>
            <person name="Howarth C."/>
            <person name="Jen D."/>
            <person name="Larson L."/>
            <person name="Lewis B."/>
            <person name="Mehta T."/>
            <person name="Park D."/>
            <person name="Pearson M."/>
            <person name="Roberts A."/>
            <person name="Saif S."/>
            <person name="Shenoy N."/>
            <person name="Sisk P."/>
            <person name="Stolte C."/>
            <person name="Sykes S."/>
            <person name="Walk T."/>
            <person name="White J."/>
            <person name="Yandava C."/>
            <person name="Burger G."/>
            <person name="Gray M.W."/>
            <person name="Holland P.W.H."/>
            <person name="King N."/>
            <person name="Lang F.B.F."/>
            <person name="Roger A.J."/>
            <person name="Ruiz-Trillo I."/>
            <person name="Lander E."/>
            <person name="Nusbaum C."/>
        </authorList>
    </citation>
    <scope>NUCLEOTIDE SEQUENCE [LARGE SCALE GENOMIC DNA]</scope>
    <source>
        <strain evidence="2">ATCC 38327</strain>
    </source>
</reference>
<protein>
    <submittedName>
        <fullName evidence="1">Uncharacterized protein</fullName>
    </submittedName>
</protein>
<gene>
    <name evidence="1" type="ORF">AMAG_08940</name>
</gene>
<reference evidence="1 2" key="1">
    <citation type="submission" date="2009-11" db="EMBL/GenBank/DDBJ databases">
        <title>Annotation of Allomyces macrogynus ATCC 38327.</title>
        <authorList>
            <consortium name="The Broad Institute Genome Sequencing Platform"/>
            <person name="Russ C."/>
            <person name="Cuomo C."/>
            <person name="Burger G."/>
            <person name="Gray M.W."/>
            <person name="Holland P.W.H."/>
            <person name="King N."/>
            <person name="Lang F.B.F."/>
            <person name="Roger A.J."/>
            <person name="Ruiz-Trillo I."/>
            <person name="Young S.K."/>
            <person name="Zeng Q."/>
            <person name="Gargeya S."/>
            <person name="Fitzgerald M."/>
            <person name="Haas B."/>
            <person name="Abouelleil A."/>
            <person name="Alvarado L."/>
            <person name="Arachchi H.M."/>
            <person name="Berlin A."/>
            <person name="Chapman S.B."/>
            <person name="Gearin G."/>
            <person name="Goldberg J."/>
            <person name="Griggs A."/>
            <person name="Gujja S."/>
            <person name="Hansen M."/>
            <person name="Heiman D."/>
            <person name="Howarth C."/>
            <person name="Larimer J."/>
            <person name="Lui A."/>
            <person name="MacDonald P.J.P."/>
            <person name="McCowen C."/>
            <person name="Montmayeur A."/>
            <person name="Murphy C."/>
            <person name="Neiman D."/>
            <person name="Pearson M."/>
            <person name="Priest M."/>
            <person name="Roberts A."/>
            <person name="Saif S."/>
            <person name="Shea T."/>
            <person name="Sisk P."/>
            <person name="Stolte C."/>
            <person name="Sykes S."/>
            <person name="Wortman J."/>
            <person name="Nusbaum C."/>
            <person name="Birren B."/>
        </authorList>
    </citation>
    <scope>NUCLEOTIDE SEQUENCE [LARGE SCALE GENOMIC DNA]</scope>
    <source>
        <strain evidence="1 2">ATCC 38327</strain>
    </source>
</reference>
<dbReference type="AlphaFoldDB" id="A0A0L0SN11"/>
<dbReference type="Proteomes" id="UP000054350">
    <property type="component" value="Unassembled WGS sequence"/>
</dbReference>